<evidence type="ECO:0000313" key="3">
    <source>
        <dbReference type="EMBL" id="TKC87789.1"/>
    </source>
</evidence>
<proteinExistence type="predicted"/>
<accession>A0A4U1I3H5</accession>
<dbReference type="OrthoDB" id="4760165at2"/>
<feature type="region of interest" description="Disordered" evidence="1">
    <location>
        <begin position="14"/>
        <end position="36"/>
    </location>
</feature>
<sequence length="369" mass="41634">MPCLGLRHVVQQPGPDQRAEAFRSSSSSEQGVLGTELHEEQPAPALELSLALSADLGAVAVAPCHPSASRCLSGGSESMNKTYSHTPVPLDFPVPEFDFAGCDARRWNGGSAVKSHFWNTFSSLLPNIEFCAIVTLLPIVKRIDDAKLNMETSQFCRQEGEHGNAHSRFNAQRLHPDYPFLTRMESWERSLFKRLSIWLPLNWNLALFVAVEHWTAAFSHFGLQRPDDWFSECDPTMFSLWEWHAVEELAHKSVCFDIFRYFGGSYFSRVAGMVLLLALIMLPGIFARMAYLFWKDGIFFKPATYKGLFSYLFSRTGVLRTTFLDFLGYFRLGYNPWNLDSRPLISAWESRNPVASSVSAPQPASSPDK</sequence>
<dbReference type="GO" id="GO:0016787">
    <property type="term" value="F:hydrolase activity"/>
    <property type="evidence" value="ECO:0007669"/>
    <property type="project" value="UniProtKB-KW"/>
</dbReference>
<dbReference type="EMBL" id="SWJE01000008">
    <property type="protein sequence ID" value="TKC87789.1"/>
    <property type="molecule type" value="Genomic_DNA"/>
</dbReference>
<name>A0A4U1I3H5_9BURK</name>
<comment type="caution">
    <text evidence="3">The sequence shown here is derived from an EMBL/GenBank/DDBJ whole genome shotgun (WGS) entry which is preliminary data.</text>
</comment>
<keyword evidence="2" id="KW-0812">Transmembrane</keyword>
<dbReference type="InterPro" id="IPR016516">
    <property type="entry name" value="UCP07580"/>
</dbReference>
<keyword evidence="3" id="KW-0378">Hydrolase</keyword>
<keyword evidence="2" id="KW-0472">Membrane</keyword>
<feature type="transmembrane region" description="Helical" evidence="2">
    <location>
        <begin position="270"/>
        <end position="294"/>
    </location>
</feature>
<keyword evidence="4" id="KW-1185">Reference proteome</keyword>
<dbReference type="PANTHER" id="PTHR39456:SF1">
    <property type="entry name" value="METAL-DEPENDENT HYDROLASE"/>
    <property type="match status" value="1"/>
</dbReference>
<organism evidence="3 4">
    <name type="scientific">Trinickia terrae</name>
    <dbReference type="NCBI Taxonomy" id="2571161"/>
    <lineage>
        <taxon>Bacteria</taxon>
        <taxon>Pseudomonadati</taxon>
        <taxon>Pseudomonadota</taxon>
        <taxon>Betaproteobacteria</taxon>
        <taxon>Burkholderiales</taxon>
        <taxon>Burkholderiaceae</taxon>
        <taxon>Trinickia</taxon>
    </lineage>
</organism>
<dbReference type="Pfam" id="PF10118">
    <property type="entry name" value="Metal_hydrol"/>
    <property type="match status" value="1"/>
</dbReference>
<evidence type="ECO:0000256" key="1">
    <source>
        <dbReference type="SAM" id="MobiDB-lite"/>
    </source>
</evidence>
<gene>
    <name evidence="3" type="ORF">FAZ69_16040</name>
</gene>
<reference evidence="3 4" key="1">
    <citation type="submission" date="2019-04" db="EMBL/GenBank/DDBJ databases">
        <title>Trinickia sp. 7GSK02, isolated from subtropical forest soil.</title>
        <authorList>
            <person name="Gao Z.-H."/>
            <person name="Qiu L.-H."/>
        </authorList>
    </citation>
    <scope>NUCLEOTIDE SEQUENCE [LARGE SCALE GENOMIC DNA]</scope>
    <source>
        <strain evidence="3 4">7GSK02</strain>
    </source>
</reference>
<evidence type="ECO:0000313" key="4">
    <source>
        <dbReference type="Proteomes" id="UP000305539"/>
    </source>
</evidence>
<dbReference type="AlphaFoldDB" id="A0A4U1I3H5"/>
<keyword evidence="2" id="KW-1133">Transmembrane helix</keyword>
<protein>
    <submittedName>
        <fullName evidence="3">Metal-dependent hydrolase</fullName>
    </submittedName>
</protein>
<dbReference type="PANTHER" id="PTHR39456">
    <property type="entry name" value="METAL-DEPENDENT HYDROLASE"/>
    <property type="match status" value="1"/>
</dbReference>
<evidence type="ECO:0000256" key="2">
    <source>
        <dbReference type="SAM" id="Phobius"/>
    </source>
</evidence>
<dbReference type="Proteomes" id="UP000305539">
    <property type="component" value="Unassembled WGS sequence"/>
</dbReference>